<keyword evidence="1" id="KW-0472">Membrane</keyword>
<keyword evidence="3" id="KW-1185">Reference proteome</keyword>
<dbReference type="Pfam" id="PF09600">
    <property type="entry name" value="Cyd_oper_YbgE"/>
    <property type="match status" value="1"/>
</dbReference>
<reference evidence="2 3" key="1">
    <citation type="submission" date="2018-01" db="EMBL/GenBank/DDBJ databases">
        <title>Whole genome sequencing of Histamine producing bacteria.</title>
        <authorList>
            <person name="Butler K."/>
        </authorList>
    </citation>
    <scope>NUCLEOTIDE SEQUENCE [LARGE SCALE GENOMIC DNA]</scope>
    <source>
        <strain evidence="2 3">JCM 12947</strain>
    </source>
</reference>
<sequence length="101" mass="11494">MSSLSLWVTQAHQLFDNALLRALSFLLALASAGLVVWEPIHFAQAIGGFDLIKSPTLIWATCSAMIYGVGFVPRHWYWQVVFTPFIALPILSYIMWLRFSY</sequence>
<keyword evidence="1" id="KW-0812">Transmembrane</keyword>
<dbReference type="EMBL" id="PYMJ01000002">
    <property type="protein sequence ID" value="PSU51051.1"/>
    <property type="molecule type" value="Genomic_DNA"/>
</dbReference>
<evidence type="ECO:0000313" key="3">
    <source>
        <dbReference type="Proteomes" id="UP000240987"/>
    </source>
</evidence>
<dbReference type="InterPro" id="IPR011846">
    <property type="entry name" value="Cyd_oper_YbgE"/>
</dbReference>
<protein>
    <submittedName>
        <fullName evidence="2">Cyd operon protein YbgE</fullName>
    </submittedName>
</protein>
<gene>
    <name evidence="2" type="ORF">C9J12_03555</name>
</gene>
<proteinExistence type="predicted"/>
<evidence type="ECO:0000313" key="2">
    <source>
        <dbReference type="EMBL" id="PSU51051.1"/>
    </source>
</evidence>
<accession>A0A2T3JPR4</accession>
<feature type="transmembrane region" description="Helical" evidence="1">
    <location>
        <begin position="20"/>
        <end position="40"/>
    </location>
</feature>
<name>A0A2T3JPR4_9GAMM</name>
<keyword evidence="1" id="KW-1133">Transmembrane helix</keyword>
<dbReference type="OrthoDB" id="5298003at2"/>
<organism evidence="2 3">
    <name type="scientific">Photobacterium frigidiphilum</name>
    <dbReference type="NCBI Taxonomy" id="264736"/>
    <lineage>
        <taxon>Bacteria</taxon>
        <taxon>Pseudomonadati</taxon>
        <taxon>Pseudomonadota</taxon>
        <taxon>Gammaproteobacteria</taxon>
        <taxon>Vibrionales</taxon>
        <taxon>Vibrionaceae</taxon>
        <taxon>Photobacterium</taxon>
    </lineage>
</organism>
<evidence type="ECO:0000256" key="1">
    <source>
        <dbReference type="SAM" id="Phobius"/>
    </source>
</evidence>
<feature type="transmembrane region" description="Helical" evidence="1">
    <location>
        <begin position="76"/>
        <end position="96"/>
    </location>
</feature>
<dbReference type="RefSeq" id="WP_107241438.1">
    <property type="nucleotide sequence ID" value="NZ_PYMJ01000002.1"/>
</dbReference>
<dbReference type="AlphaFoldDB" id="A0A2T3JPR4"/>
<dbReference type="Proteomes" id="UP000240987">
    <property type="component" value="Unassembled WGS sequence"/>
</dbReference>
<comment type="caution">
    <text evidence="2">The sequence shown here is derived from an EMBL/GenBank/DDBJ whole genome shotgun (WGS) entry which is preliminary data.</text>
</comment>
<dbReference type="NCBIfam" id="TIGR02112">
    <property type="entry name" value="cyd_oper_ybgE"/>
    <property type="match status" value="1"/>
</dbReference>